<keyword evidence="3" id="KW-1185">Reference proteome</keyword>
<dbReference type="InterPro" id="IPR007372">
    <property type="entry name" value="Lipid/polyisoprenoid-bd_YceI"/>
</dbReference>
<dbReference type="SMART" id="SM00867">
    <property type="entry name" value="YceI"/>
    <property type="match status" value="1"/>
</dbReference>
<dbReference type="EMBL" id="JBHTMV010000001">
    <property type="protein sequence ID" value="MFD1292316.1"/>
    <property type="molecule type" value="Genomic_DNA"/>
</dbReference>
<dbReference type="InterPro" id="IPR036761">
    <property type="entry name" value="TTHA0802/YceI-like_sf"/>
</dbReference>
<name>A0ABW3WJ68_9FLAO</name>
<gene>
    <name evidence="2" type="ORF">ACFQ5N_00590</name>
</gene>
<dbReference type="Pfam" id="PF04264">
    <property type="entry name" value="YceI"/>
    <property type="match status" value="1"/>
</dbReference>
<dbReference type="PANTHER" id="PTHR34406">
    <property type="entry name" value="PROTEIN YCEI"/>
    <property type="match status" value="1"/>
</dbReference>
<protein>
    <submittedName>
        <fullName evidence="2">YceI family protein</fullName>
    </submittedName>
</protein>
<dbReference type="PANTHER" id="PTHR34406:SF1">
    <property type="entry name" value="PROTEIN YCEI"/>
    <property type="match status" value="1"/>
</dbReference>
<comment type="caution">
    <text evidence="2">The sequence shown here is derived from an EMBL/GenBank/DDBJ whole genome shotgun (WGS) entry which is preliminary data.</text>
</comment>
<dbReference type="SUPFAM" id="SSF101874">
    <property type="entry name" value="YceI-like"/>
    <property type="match status" value="1"/>
</dbReference>
<evidence type="ECO:0000313" key="2">
    <source>
        <dbReference type="EMBL" id="MFD1292316.1"/>
    </source>
</evidence>
<evidence type="ECO:0000313" key="3">
    <source>
        <dbReference type="Proteomes" id="UP001597241"/>
    </source>
</evidence>
<proteinExistence type="predicted"/>
<sequence>MKKFILILVLGVGLIACKNDKKAETVTDKVVETAPETSKVENGTYVANTETSTLKWKGYKPTGSHDGAVAIKEGSLIVSEGALTGGSFTFDMTAITVLDIPAEEESNAKLVGHLKNKDFFDVENNPTASFAITSVEGATVKGNLTIKEITKPIEFAAVLAETESGIEFIGDTFKIDRTKFGIEYKSKSIFDDLKDKFIDDEFEISFKVQASK</sequence>
<dbReference type="Proteomes" id="UP001597241">
    <property type="component" value="Unassembled WGS sequence"/>
</dbReference>
<dbReference type="Gene3D" id="2.40.128.110">
    <property type="entry name" value="Lipid/polyisoprenoid-binding, YceI-like"/>
    <property type="match status" value="1"/>
</dbReference>
<dbReference type="RefSeq" id="WP_386806852.1">
    <property type="nucleotide sequence ID" value="NZ_JBHTMV010000001.1"/>
</dbReference>
<feature type="domain" description="Lipid/polyisoprenoid-binding YceI-like" evidence="1">
    <location>
        <begin position="44"/>
        <end position="211"/>
    </location>
</feature>
<evidence type="ECO:0000259" key="1">
    <source>
        <dbReference type="SMART" id="SM00867"/>
    </source>
</evidence>
<organism evidence="2 3">
    <name type="scientific">Lutibacter holmesii</name>
    <dbReference type="NCBI Taxonomy" id="1137985"/>
    <lineage>
        <taxon>Bacteria</taxon>
        <taxon>Pseudomonadati</taxon>
        <taxon>Bacteroidota</taxon>
        <taxon>Flavobacteriia</taxon>
        <taxon>Flavobacteriales</taxon>
        <taxon>Flavobacteriaceae</taxon>
        <taxon>Lutibacter</taxon>
    </lineage>
</organism>
<reference evidence="3" key="1">
    <citation type="journal article" date="2019" name="Int. J. Syst. Evol. Microbiol.">
        <title>The Global Catalogue of Microorganisms (GCM) 10K type strain sequencing project: providing services to taxonomists for standard genome sequencing and annotation.</title>
        <authorList>
            <consortium name="The Broad Institute Genomics Platform"/>
            <consortium name="The Broad Institute Genome Sequencing Center for Infectious Disease"/>
            <person name="Wu L."/>
            <person name="Ma J."/>
        </authorList>
    </citation>
    <scope>NUCLEOTIDE SEQUENCE [LARGE SCALE GENOMIC DNA]</scope>
    <source>
        <strain evidence="3">CCUG 62221</strain>
    </source>
</reference>
<accession>A0ABW3WJ68</accession>
<dbReference type="PROSITE" id="PS51257">
    <property type="entry name" value="PROKAR_LIPOPROTEIN"/>
    <property type="match status" value="1"/>
</dbReference>